<organism evidence="3 4">
    <name type="scientific">Trifolium subterraneum</name>
    <name type="common">Subterranean clover</name>
    <dbReference type="NCBI Taxonomy" id="3900"/>
    <lineage>
        <taxon>Eukaryota</taxon>
        <taxon>Viridiplantae</taxon>
        <taxon>Streptophyta</taxon>
        <taxon>Embryophyta</taxon>
        <taxon>Tracheophyta</taxon>
        <taxon>Spermatophyta</taxon>
        <taxon>Magnoliopsida</taxon>
        <taxon>eudicotyledons</taxon>
        <taxon>Gunneridae</taxon>
        <taxon>Pentapetalae</taxon>
        <taxon>rosids</taxon>
        <taxon>fabids</taxon>
        <taxon>Fabales</taxon>
        <taxon>Fabaceae</taxon>
        <taxon>Papilionoideae</taxon>
        <taxon>50 kb inversion clade</taxon>
        <taxon>NPAAA clade</taxon>
        <taxon>Hologalegina</taxon>
        <taxon>IRL clade</taxon>
        <taxon>Trifolieae</taxon>
        <taxon>Trifolium</taxon>
    </lineage>
</organism>
<dbReference type="Pfam" id="PF12481">
    <property type="entry name" value="DUF3700"/>
    <property type="match status" value="1"/>
</dbReference>
<sequence length="68" mass="7432">MLGIFSSSVVSPPEELVAAGSRTPSPKTTANLLLKRFVERKASAVSLQVGEDVQLAYTHHEESPWQPR</sequence>
<evidence type="ECO:0000259" key="2">
    <source>
        <dbReference type="Pfam" id="PF12481"/>
    </source>
</evidence>
<evidence type="ECO:0000256" key="1">
    <source>
        <dbReference type="SAM" id="MobiDB-lite"/>
    </source>
</evidence>
<dbReference type="AlphaFoldDB" id="A0A2Z6MLL2"/>
<dbReference type="PANTHER" id="PTHR45952">
    <property type="entry name" value="ALUMINUM INDUCED PROTEIN WITH YGL AND LRDR MOTIFS"/>
    <property type="match status" value="1"/>
</dbReference>
<dbReference type="OrthoDB" id="1712351at2759"/>
<dbReference type="InterPro" id="IPR024286">
    <property type="entry name" value="DUF3700"/>
</dbReference>
<evidence type="ECO:0000313" key="3">
    <source>
        <dbReference type="EMBL" id="GAU33464.1"/>
    </source>
</evidence>
<accession>A0A2Z6MLL2</accession>
<evidence type="ECO:0000313" key="4">
    <source>
        <dbReference type="Proteomes" id="UP000242715"/>
    </source>
</evidence>
<gene>
    <name evidence="3" type="ORF">TSUD_381000</name>
</gene>
<feature type="compositionally biased region" description="Low complexity" evidence="1">
    <location>
        <begin position="1"/>
        <end position="15"/>
    </location>
</feature>
<dbReference type="PANTHER" id="PTHR45952:SF10">
    <property type="entry name" value="ALUMINUM INDUCED PROTEIN WITH YGL AND LRDR MOTIF PROTEIN"/>
    <property type="match status" value="1"/>
</dbReference>
<dbReference type="Proteomes" id="UP000242715">
    <property type="component" value="Unassembled WGS sequence"/>
</dbReference>
<reference evidence="4" key="1">
    <citation type="journal article" date="2017" name="Front. Plant Sci.">
        <title>Climate Clever Clovers: New Paradigm to Reduce the Environmental Footprint of Ruminants by Breeding Low Methanogenic Forages Utilizing Haplotype Variation.</title>
        <authorList>
            <person name="Kaur P."/>
            <person name="Appels R."/>
            <person name="Bayer P.E."/>
            <person name="Keeble-Gagnere G."/>
            <person name="Wang J."/>
            <person name="Hirakawa H."/>
            <person name="Shirasawa K."/>
            <person name="Vercoe P."/>
            <person name="Stefanova K."/>
            <person name="Durmic Z."/>
            <person name="Nichols P."/>
            <person name="Revell C."/>
            <person name="Isobe S.N."/>
            <person name="Edwards D."/>
            <person name="Erskine W."/>
        </authorList>
    </citation>
    <scope>NUCLEOTIDE SEQUENCE [LARGE SCALE GENOMIC DNA]</scope>
    <source>
        <strain evidence="4">cv. Daliak</strain>
    </source>
</reference>
<dbReference type="EMBL" id="DF973525">
    <property type="protein sequence ID" value="GAU33464.1"/>
    <property type="molecule type" value="Genomic_DNA"/>
</dbReference>
<name>A0A2Z6MLL2_TRISU</name>
<feature type="region of interest" description="Disordered" evidence="1">
    <location>
        <begin position="1"/>
        <end position="25"/>
    </location>
</feature>
<feature type="domain" description="DUF3700" evidence="2">
    <location>
        <begin position="2"/>
        <end position="68"/>
    </location>
</feature>
<protein>
    <recommendedName>
        <fullName evidence="2">DUF3700 domain-containing protein</fullName>
    </recommendedName>
</protein>
<dbReference type="InterPro" id="IPR044828">
    <property type="entry name" value="TSJT1-like"/>
</dbReference>
<keyword evidence="4" id="KW-1185">Reference proteome</keyword>
<proteinExistence type="predicted"/>